<dbReference type="PRINTS" id="PR01225">
    <property type="entry name" value="EXPANSNFAMLY"/>
</dbReference>
<evidence type="ECO:0000256" key="1">
    <source>
        <dbReference type="ARBA" id="ARBA00005392"/>
    </source>
</evidence>
<dbReference type="Gene3D" id="2.60.40.760">
    <property type="entry name" value="Expansin, cellulose-binding-like domain"/>
    <property type="match status" value="1"/>
</dbReference>
<sequence>MSNFYQIIFGFLATMAFITMVDAWINAHATFYHDPEKGACGYDTSKEGYGLETTALSTVLFDKGATCGACFEIQCEGSKWCKPGAGTIKVTATNFCPPSNGPAAWCNPPYKHFDLTLPMFLKIAVYQAGIVPVQYRRIRCIKQGGVKFLINGNPYFLLVLVFDVAGAGDVTNMKIKGSDNKWVPMKRNWGMNWQVGYEDWVSNESLSFQVTTSDGKTLKFINVVPPNWKFGMTFEGKSNF</sequence>
<evidence type="ECO:0000313" key="10">
    <source>
        <dbReference type="Proteomes" id="UP000813463"/>
    </source>
</evidence>
<dbReference type="GO" id="GO:0005576">
    <property type="term" value="C:extracellular region"/>
    <property type="evidence" value="ECO:0007669"/>
    <property type="project" value="InterPro"/>
</dbReference>
<dbReference type="PROSITE" id="PS50842">
    <property type="entry name" value="EXPANSIN_EG45"/>
    <property type="match status" value="1"/>
</dbReference>
<reference evidence="11" key="2">
    <citation type="submission" date="2025-08" db="UniProtKB">
        <authorList>
            <consortium name="RefSeq"/>
        </authorList>
    </citation>
    <scope>IDENTIFICATION</scope>
    <source>
        <tissue evidence="11">Leaf</tissue>
    </source>
</reference>
<evidence type="ECO:0000256" key="4">
    <source>
        <dbReference type="ARBA" id="ARBA00022729"/>
    </source>
</evidence>
<dbReference type="InterPro" id="IPR036908">
    <property type="entry name" value="RlpA-like_sf"/>
</dbReference>
<dbReference type="GO" id="GO:0009653">
    <property type="term" value="P:anatomical structure morphogenesis"/>
    <property type="evidence" value="ECO:0007669"/>
    <property type="project" value="UniProtKB-ARBA"/>
</dbReference>
<organism evidence="10 11">
    <name type="scientific">Spinacia oleracea</name>
    <name type="common">Spinach</name>
    <dbReference type="NCBI Taxonomy" id="3562"/>
    <lineage>
        <taxon>Eukaryota</taxon>
        <taxon>Viridiplantae</taxon>
        <taxon>Streptophyta</taxon>
        <taxon>Embryophyta</taxon>
        <taxon>Tracheophyta</taxon>
        <taxon>Spermatophyta</taxon>
        <taxon>Magnoliopsida</taxon>
        <taxon>eudicotyledons</taxon>
        <taxon>Gunneridae</taxon>
        <taxon>Pentapetalae</taxon>
        <taxon>Caryophyllales</taxon>
        <taxon>Chenopodiaceae</taxon>
        <taxon>Chenopodioideae</taxon>
        <taxon>Anserineae</taxon>
        <taxon>Spinacia</taxon>
    </lineage>
</organism>
<comment type="function">
    <text evidence="7">Causes loosening and extension of plant cell walls by disrupting non-covalent bonding between cellulose microfibrils and matrix glucans. No enzymatic activity has been found.</text>
</comment>
<dbReference type="RefSeq" id="XP_021850241.2">
    <property type="nucleotide sequence ID" value="XM_021994549.2"/>
</dbReference>
<evidence type="ECO:0000256" key="5">
    <source>
        <dbReference type="ARBA" id="ARBA00023136"/>
    </source>
</evidence>
<keyword evidence="10" id="KW-1185">Reference proteome</keyword>
<evidence type="ECO:0000256" key="2">
    <source>
        <dbReference type="ARBA" id="ARBA00022512"/>
    </source>
</evidence>
<dbReference type="InterPro" id="IPR009009">
    <property type="entry name" value="RlpA-like_DPBB"/>
</dbReference>
<dbReference type="InterPro" id="IPR007112">
    <property type="entry name" value="Expansin/allergen_DPBB_dom"/>
</dbReference>
<comment type="subcellular location">
    <subcellularLocation>
        <location evidence="7">Secreted</location>
        <location evidence="7">Cell wall</location>
    </subcellularLocation>
    <subcellularLocation>
        <location evidence="7">Membrane</location>
        <topology evidence="7">Peripheral membrane protein</topology>
    </subcellularLocation>
</comment>
<dbReference type="InterPro" id="IPR002963">
    <property type="entry name" value="Expansin"/>
</dbReference>
<dbReference type="SUPFAM" id="SSF50685">
    <property type="entry name" value="Barwin-like endoglucanases"/>
    <property type="match status" value="1"/>
</dbReference>
<evidence type="ECO:0000256" key="6">
    <source>
        <dbReference type="ARBA" id="ARBA00023316"/>
    </source>
</evidence>
<dbReference type="GeneID" id="110789855"/>
<feature type="domain" description="Expansin-like CBD" evidence="9">
    <location>
        <begin position="155"/>
        <end position="236"/>
    </location>
</feature>
<dbReference type="CDD" id="cd22274">
    <property type="entry name" value="DPBB_EXPA_N"/>
    <property type="match status" value="1"/>
</dbReference>
<dbReference type="Pfam" id="PF03330">
    <property type="entry name" value="DPBB_1"/>
    <property type="match status" value="1"/>
</dbReference>
<keyword evidence="2 7" id="KW-0134">Cell wall</keyword>
<gene>
    <name evidence="11" type="primary">LOC110789855</name>
</gene>
<dbReference type="PRINTS" id="PR01226">
    <property type="entry name" value="EXPANSIN"/>
</dbReference>
<evidence type="ECO:0000256" key="7">
    <source>
        <dbReference type="RuleBase" id="RU365023"/>
    </source>
</evidence>
<dbReference type="Proteomes" id="UP000813463">
    <property type="component" value="Chromosome 5"/>
</dbReference>
<feature type="domain" description="Expansin-like EG45" evidence="8">
    <location>
        <begin position="37"/>
        <end position="145"/>
    </location>
</feature>
<comment type="similarity">
    <text evidence="1 7">Belongs to the expansin family. Expansin A subfamily.</text>
</comment>
<dbReference type="AlphaFoldDB" id="A0A9R0JX11"/>
<accession>A0A9R0JX11</accession>
<feature type="chain" id="PRO_5045000445" description="Expansin" evidence="7">
    <location>
        <begin position="24"/>
        <end position="240"/>
    </location>
</feature>
<feature type="signal peptide" evidence="7">
    <location>
        <begin position="1"/>
        <end position="23"/>
    </location>
</feature>
<evidence type="ECO:0000259" key="9">
    <source>
        <dbReference type="PROSITE" id="PS50843"/>
    </source>
</evidence>
<dbReference type="SUPFAM" id="SSF49590">
    <property type="entry name" value="PHL pollen allergen"/>
    <property type="match status" value="1"/>
</dbReference>
<evidence type="ECO:0000256" key="3">
    <source>
        <dbReference type="ARBA" id="ARBA00022525"/>
    </source>
</evidence>
<dbReference type="InterPro" id="IPR036749">
    <property type="entry name" value="Expansin_CBD_sf"/>
</dbReference>
<dbReference type="GO" id="GO:0016020">
    <property type="term" value="C:membrane"/>
    <property type="evidence" value="ECO:0007669"/>
    <property type="project" value="UniProtKB-SubCell"/>
</dbReference>
<evidence type="ECO:0000313" key="11">
    <source>
        <dbReference type="RefSeq" id="XP_021850241.2"/>
    </source>
</evidence>
<keyword evidence="4 7" id="KW-0732">Signal</keyword>
<reference evidence="10" key="1">
    <citation type="journal article" date="2021" name="Nat. Commun.">
        <title>Genomic analyses provide insights into spinach domestication and the genetic basis of agronomic traits.</title>
        <authorList>
            <person name="Cai X."/>
            <person name="Sun X."/>
            <person name="Xu C."/>
            <person name="Sun H."/>
            <person name="Wang X."/>
            <person name="Ge C."/>
            <person name="Zhang Z."/>
            <person name="Wang Q."/>
            <person name="Fei Z."/>
            <person name="Jiao C."/>
            <person name="Wang Q."/>
        </authorList>
    </citation>
    <scope>NUCLEOTIDE SEQUENCE [LARGE SCALE GENOMIC DNA]</scope>
    <source>
        <strain evidence="10">cv. Varoflay</strain>
    </source>
</reference>
<dbReference type="Pfam" id="PF01357">
    <property type="entry name" value="Expansin_C"/>
    <property type="match status" value="1"/>
</dbReference>
<evidence type="ECO:0000259" key="8">
    <source>
        <dbReference type="PROSITE" id="PS50842"/>
    </source>
</evidence>
<protein>
    <recommendedName>
        <fullName evidence="7">Expansin</fullName>
    </recommendedName>
</protein>
<dbReference type="KEGG" id="soe:110789855"/>
<keyword evidence="6 7" id="KW-0961">Cell wall biogenesis/degradation</keyword>
<dbReference type="GO" id="GO:0009664">
    <property type="term" value="P:plant-type cell wall organization"/>
    <property type="evidence" value="ECO:0007669"/>
    <property type="project" value="InterPro"/>
</dbReference>
<dbReference type="InterPro" id="IPR007118">
    <property type="entry name" value="Expan_Lol_pI"/>
</dbReference>
<dbReference type="SMART" id="SM00837">
    <property type="entry name" value="DPBB_1"/>
    <property type="match status" value="1"/>
</dbReference>
<dbReference type="InterPro" id="IPR007117">
    <property type="entry name" value="Expansin_CBD"/>
</dbReference>
<dbReference type="PROSITE" id="PS50843">
    <property type="entry name" value="EXPANSIN_CBD"/>
    <property type="match status" value="1"/>
</dbReference>
<keyword evidence="3 7" id="KW-0964">Secreted</keyword>
<name>A0A9R0JX11_SPIOL</name>
<dbReference type="PANTHER" id="PTHR31867">
    <property type="entry name" value="EXPANSIN-A15"/>
    <property type="match status" value="1"/>
</dbReference>
<dbReference type="Gene3D" id="2.40.40.10">
    <property type="entry name" value="RlpA-like domain"/>
    <property type="match status" value="1"/>
</dbReference>
<keyword evidence="5" id="KW-0472">Membrane</keyword>
<proteinExistence type="inferred from homology"/>